<dbReference type="Pfam" id="PF07103">
    <property type="entry name" value="DUF1365"/>
    <property type="match status" value="1"/>
</dbReference>
<evidence type="ECO:0000256" key="1">
    <source>
        <dbReference type="SAM" id="MobiDB-lite"/>
    </source>
</evidence>
<proteinExistence type="predicted"/>
<dbReference type="InterPro" id="IPR010775">
    <property type="entry name" value="DUF1365"/>
</dbReference>
<dbReference type="KEGG" id="pgis:I6I06_07810"/>
<dbReference type="EMBL" id="CP066075">
    <property type="protein sequence ID" value="QQC65351.1"/>
    <property type="molecule type" value="Genomic_DNA"/>
</dbReference>
<dbReference type="AlphaFoldDB" id="A0A7T4N507"/>
<dbReference type="PANTHER" id="PTHR33973">
    <property type="entry name" value="OS07G0153300 PROTEIN"/>
    <property type="match status" value="1"/>
</dbReference>
<accession>A0A7T4N507</accession>
<evidence type="ECO:0000313" key="2">
    <source>
        <dbReference type="EMBL" id="QQC65351.1"/>
    </source>
</evidence>
<sequence>MKPARTGPASDDANNVAGNVADLAPAAWLLTGRVMHERLRPKRHRFTYPVFYVRCDLDRLASLDSGWFGIDRWRPLSLHRRDHGPRDGSELAVWMRAQLAAAGIEEANGTIWLQAFPRVFGYAFNPVSVWFCHDRDGRLRALLAEVRNTFGERHSYLLGARHNAPITADTALTCRKVLHVSPFCRVEGGYTFRVDERANEAVRRASIAIDYHDADGLLIRTALTGRLQPLTRANACAALLRQPLLTIGVVVRIHWQALRLALKKTPFYGKHPAPARGADSSTDHTAAGRSSAAAQSIPSD</sequence>
<dbReference type="PANTHER" id="PTHR33973:SF4">
    <property type="entry name" value="OS07G0153300 PROTEIN"/>
    <property type="match status" value="1"/>
</dbReference>
<gene>
    <name evidence="2" type="ORF">I6I06_07810</name>
</gene>
<dbReference type="Proteomes" id="UP000595610">
    <property type="component" value="Chromosome 1"/>
</dbReference>
<evidence type="ECO:0000313" key="3">
    <source>
        <dbReference type="Proteomes" id="UP000595610"/>
    </source>
</evidence>
<organism evidence="2 3">
    <name type="scientific">Paraburkholderia ginsengisoli</name>
    <dbReference type="NCBI Taxonomy" id="311231"/>
    <lineage>
        <taxon>Bacteria</taxon>
        <taxon>Pseudomonadati</taxon>
        <taxon>Pseudomonadota</taxon>
        <taxon>Betaproteobacteria</taxon>
        <taxon>Burkholderiales</taxon>
        <taxon>Burkholderiaceae</taxon>
        <taxon>Paraburkholderia</taxon>
    </lineage>
</organism>
<protein>
    <submittedName>
        <fullName evidence="2">DUF1365 domain-containing protein</fullName>
    </submittedName>
</protein>
<reference evidence="2 3" key="1">
    <citation type="submission" date="2020-12" db="EMBL/GenBank/DDBJ databases">
        <title>FDA dAtabase for Regulatory Grade micrObial Sequences (FDA-ARGOS): Supporting development and validation of Infectious Disease Dx tests.</title>
        <authorList>
            <person name="Nelson B."/>
            <person name="Plummer A."/>
            <person name="Tallon L."/>
            <person name="Sadzewicz L."/>
            <person name="Zhao X."/>
            <person name="Boylan J."/>
            <person name="Ott S."/>
            <person name="Bowen H."/>
            <person name="Vavikolanu K."/>
            <person name="Mehta A."/>
            <person name="Aluvathingal J."/>
            <person name="Nadendla S."/>
            <person name="Myers T."/>
            <person name="Yan Y."/>
            <person name="Sichtig H."/>
        </authorList>
    </citation>
    <scope>NUCLEOTIDE SEQUENCE [LARGE SCALE GENOMIC DNA]</scope>
    <source>
        <strain evidence="2 3">FDAARGOS_1049</strain>
    </source>
</reference>
<keyword evidence="3" id="KW-1185">Reference proteome</keyword>
<name>A0A7T4N507_9BURK</name>
<feature type="region of interest" description="Disordered" evidence="1">
    <location>
        <begin position="272"/>
        <end position="300"/>
    </location>
</feature>